<evidence type="ECO:0000259" key="1">
    <source>
        <dbReference type="SMART" id="SM00860"/>
    </source>
</evidence>
<sequence>MTMEQLLAEIFRTHFPHPPATPEQIAAFEAESGWRLDAQLRTFYLHCNGAELFRRLPEANYSILSLENIQRKTERVRFRDKGAPPAASWFPLVDCQDSDFVLVDASQPGEPYPLLDAYHETYPREARRIAASFSEFLERALNSGDQFFWLNE</sequence>
<reference evidence="2 3" key="1">
    <citation type="submission" date="2021-02" db="EMBL/GenBank/DDBJ databases">
        <title>De Novo genome assembly of isolated myxobacteria.</title>
        <authorList>
            <person name="Stevens D.C."/>
        </authorList>
    </citation>
    <scope>NUCLEOTIDE SEQUENCE [LARGE SCALE GENOMIC DNA]</scope>
    <source>
        <strain evidence="3">SCPEA02</strain>
    </source>
</reference>
<dbReference type="SUPFAM" id="SSF160631">
    <property type="entry name" value="SMI1/KNR4-like"/>
    <property type="match status" value="1"/>
</dbReference>
<accession>A0ABX7NNR9</accession>
<dbReference type="Gene3D" id="3.40.1580.10">
    <property type="entry name" value="SMI1/KNR4-like"/>
    <property type="match status" value="1"/>
</dbReference>
<evidence type="ECO:0000313" key="3">
    <source>
        <dbReference type="Proteomes" id="UP000662747"/>
    </source>
</evidence>
<protein>
    <submittedName>
        <fullName evidence="2">SMI1/KNR4 family protein</fullName>
    </submittedName>
</protein>
<dbReference type="SMART" id="SM00860">
    <property type="entry name" value="SMI1_KNR4"/>
    <property type="match status" value="1"/>
</dbReference>
<dbReference type="InterPro" id="IPR018958">
    <property type="entry name" value="Knr4/Smi1-like_dom"/>
</dbReference>
<dbReference type="EMBL" id="CP071090">
    <property type="protein sequence ID" value="QSQ20091.1"/>
    <property type="molecule type" value="Genomic_DNA"/>
</dbReference>
<name>A0ABX7NNR9_9BACT</name>
<dbReference type="InterPro" id="IPR037883">
    <property type="entry name" value="Knr4/Smi1-like_sf"/>
</dbReference>
<evidence type="ECO:0000313" key="2">
    <source>
        <dbReference type="EMBL" id="QSQ20091.1"/>
    </source>
</evidence>
<dbReference type="Pfam" id="PF09346">
    <property type="entry name" value="SMI1_KNR4"/>
    <property type="match status" value="1"/>
</dbReference>
<keyword evidence="3" id="KW-1185">Reference proteome</keyword>
<gene>
    <name evidence="2" type="ORF">JY651_33115</name>
</gene>
<feature type="domain" description="Knr4/Smi1-like" evidence="1">
    <location>
        <begin position="19"/>
        <end position="139"/>
    </location>
</feature>
<dbReference type="RefSeq" id="WP_206721672.1">
    <property type="nucleotide sequence ID" value="NZ_CP071090.1"/>
</dbReference>
<dbReference type="Proteomes" id="UP000662747">
    <property type="component" value="Chromosome"/>
</dbReference>
<proteinExistence type="predicted"/>
<organism evidence="2 3">
    <name type="scientific">Pyxidicoccus parkwayensis</name>
    <dbReference type="NCBI Taxonomy" id="2813578"/>
    <lineage>
        <taxon>Bacteria</taxon>
        <taxon>Pseudomonadati</taxon>
        <taxon>Myxococcota</taxon>
        <taxon>Myxococcia</taxon>
        <taxon>Myxococcales</taxon>
        <taxon>Cystobacterineae</taxon>
        <taxon>Myxococcaceae</taxon>
        <taxon>Pyxidicoccus</taxon>
    </lineage>
</organism>